<evidence type="ECO:0000313" key="1">
    <source>
        <dbReference type="EMBL" id="MFD2663718.1"/>
    </source>
</evidence>
<dbReference type="Proteomes" id="UP001597493">
    <property type="component" value="Unassembled WGS sequence"/>
</dbReference>
<dbReference type="EMBL" id="JBHUMY010000049">
    <property type="protein sequence ID" value="MFD2663718.1"/>
    <property type="molecule type" value="Genomic_DNA"/>
</dbReference>
<keyword evidence="2" id="KW-1185">Reference proteome</keyword>
<feature type="non-terminal residue" evidence="1">
    <location>
        <position position="1"/>
    </location>
</feature>
<evidence type="ECO:0000313" key="2">
    <source>
        <dbReference type="Proteomes" id="UP001597493"/>
    </source>
</evidence>
<reference evidence="2" key="1">
    <citation type="journal article" date="2019" name="Int. J. Syst. Evol. Microbiol.">
        <title>The Global Catalogue of Microorganisms (GCM) 10K type strain sequencing project: providing services to taxonomists for standard genome sequencing and annotation.</title>
        <authorList>
            <consortium name="The Broad Institute Genomics Platform"/>
            <consortium name="The Broad Institute Genome Sequencing Center for Infectious Disease"/>
            <person name="Wu L."/>
            <person name="Ma J."/>
        </authorList>
    </citation>
    <scope>NUCLEOTIDE SEQUENCE [LARGE SCALE GENOMIC DNA]</scope>
    <source>
        <strain evidence="2">TISTR 1827</strain>
    </source>
</reference>
<accession>A0ABW5R4I3</accession>
<protein>
    <submittedName>
        <fullName evidence="1">Uncharacterized protein</fullName>
    </submittedName>
</protein>
<gene>
    <name evidence="1" type="ORF">ACFSW5_26105</name>
</gene>
<dbReference type="RefSeq" id="WP_379280497.1">
    <property type="nucleotide sequence ID" value="NZ_JBHUMY010000049.1"/>
</dbReference>
<sequence length="124" mass="13495">APNYTTWTHLTNINVNFPIPPSSNAAIRRRTVISGPASVTFESRLAGATHYVELRYQIGSGAEVVAGSWSQEGVATNTYYTGNLNIDTVEPIIFRIYTRCSVSGGTGSVVTLTVNNAYQYFIVE</sequence>
<comment type="caution">
    <text evidence="1">The sequence shown here is derived from an EMBL/GenBank/DDBJ whole genome shotgun (WGS) entry which is preliminary data.</text>
</comment>
<proteinExistence type="predicted"/>
<name>A0ABW5R4I3_9BACL</name>
<organism evidence="1 2">
    <name type="scientific">Paenibacillus thailandensis</name>
    <dbReference type="NCBI Taxonomy" id="393250"/>
    <lineage>
        <taxon>Bacteria</taxon>
        <taxon>Bacillati</taxon>
        <taxon>Bacillota</taxon>
        <taxon>Bacilli</taxon>
        <taxon>Bacillales</taxon>
        <taxon>Paenibacillaceae</taxon>
        <taxon>Paenibacillus</taxon>
    </lineage>
</organism>